<sequence length="200" mass="20612">MGLFLTREMKSFSSFVVVLMLLFSVQFVVEARPLNGASVYNLSLINAVKAGPSPGEGHKFTNAKTLGGIKESGPSPGEGHKFTNAKTLGGIKESGPSPGEGHKFTNAKTLGGVKDSGPSPGEGNKFTNAHTLGGVKESGPSPGHRSPAPGAGEIRPTAEVSAGGPLMIKQPLSSTAHLLTPQRWAEFHLPLGAADVALHD</sequence>
<feature type="region of interest" description="Disordered" evidence="1">
    <location>
        <begin position="56"/>
        <end position="158"/>
    </location>
</feature>
<keyword evidence="4" id="KW-1185">Reference proteome</keyword>
<feature type="chain" id="PRO_5044870406" evidence="2">
    <location>
        <begin position="32"/>
        <end position="200"/>
    </location>
</feature>
<name>A0ABD1NVU9_9LAMI</name>
<accession>A0ABD1NVU9</accession>
<dbReference type="InterPro" id="IPR044700">
    <property type="entry name" value="PIP2/PIPL1"/>
</dbReference>
<evidence type="ECO:0000256" key="1">
    <source>
        <dbReference type="SAM" id="MobiDB-lite"/>
    </source>
</evidence>
<reference evidence="4" key="1">
    <citation type="submission" date="2024-07" db="EMBL/GenBank/DDBJ databases">
        <title>Two chromosome-level genome assemblies of Korean endemic species Abeliophyllum distichum and Forsythia ovata (Oleaceae).</title>
        <authorList>
            <person name="Jang H."/>
        </authorList>
    </citation>
    <scope>NUCLEOTIDE SEQUENCE [LARGE SCALE GENOMIC DNA]</scope>
</reference>
<protein>
    <submittedName>
        <fullName evidence="3">Uncharacterized protein</fullName>
    </submittedName>
</protein>
<comment type="caution">
    <text evidence="3">The sequence shown here is derived from an EMBL/GenBank/DDBJ whole genome shotgun (WGS) entry which is preliminary data.</text>
</comment>
<keyword evidence="2" id="KW-0732">Signal</keyword>
<evidence type="ECO:0000256" key="2">
    <source>
        <dbReference type="SAM" id="SignalP"/>
    </source>
</evidence>
<dbReference type="PANTHER" id="PTHR34663">
    <property type="entry name" value="OS06G0637400 PROTEIN"/>
    <property type="match status" value="1"/>
</dbReference>
<gene>
    <name evidence="3" type="ORF">Fot_57326</name>
</gene>
<dbReference type="EMBL" id="JBFOLJ010000099">
    <property type="protein sequence ID" value="KAL2455743.1"/>
    <property type="molecule type" value="Genomic_DNA"/>
</dbReference>
<organism evidence="3 4">
    <name type="scientific">Forsythia ovata</name>
    <dbReference type="NCBI Taxonomy" id="205694"/>
    <lineage>
        <taxon>Eukaryota</taxon>
        <taxon>Viridiplantae</taxon>
        <taxon>Streptophyta</taxon>
        <taxon>Embryophyta</taxon>
        <taxon>Tracheophyta</taxon>
        <taxon>Spermatophyta</taxon>
        <taxon>Magnoliopsida</taxon>
        <taxon>eudicotyledons</taxon>
        <taxon>Gunneridae</taxon>
        <taxon>Pentapetalae</taxon>
        <taxon>asterids</taxon>
        <taxon>lamiids</taxon>
        <taxon>Lamiales</taxon>
        <taxon>Oleaceae</taxon>
        <taxon>Forsythieae</taxon>
        <taxon>Forsythia</taxon>
    </lineage>
</organism>
<dbReference type="PANTHER" id="PTHR34663:SF9">
    <property type="entry name" value="OS06G0637400 PROTEIN"/>
    <property type="match status" value="1"/>
</dbReference>
<feature type="signal peptide" evidence="2">
    <location>
        <begin position="1"/>
        <end position="31"/>
    </location>
</feature>
<evidence type="ECO:0000313" key="4">
    <source>
        <dbReference type="Proteomes" id="UP001604277"/>
    </source>
</evidence>
<evidence type="ECO:0000313" key="3">
    <source>
        <dbReference type="EMBL" id="KAL2455743.1"/>
    </source>
</evidence>
<dbReference type="Proteomes" id="UP001604277">
    <property type="component" value="Unassembled WGS sequence"/>
</dbReference>
<proteinExistence type="predicted"/>
<dbReference type="AlphaFoldDB" id="A0ABD1NVU9"/>